<feature type="domain" description="GGDEF" evidence="4">
    <location>
        <begin position="261"/>
        <end position="394"/>
    </location>
</feature>
<keyword evidence="5" id="KW-0808">Transferase</keyword>
<dbReference type="InterPro" id="IPR000160">
    <property type="entry name" value="GGDEF_dom"/>
</dbReference>
<dbReference type="InterPro" id="IPR029787">
    <property type="entry name" value="Nucleotide_cyclase"/>
</dbReference>
<dbReference type="GO" id="GO:0052621">
    <property type="term" value="F:diguanylate cyclase activity"/>
    <property type="evidence" value="ECO:0007669"/>
    <property type="project" value="UniProtKB-EC"/>
</dbReference>
<organism evidence="5 6">
    <name type="scientific">Roseateles violae</name>
    <dbReference type="NCBI Taxonomy" id="3058042"/>
    <lineage>
        <taxon>Bacteria</taxon>
        <taxon>Pseudomonadati</taxon>
        <taxon>Pseudomonadota</taxon>
        <taxon>Betaproteobacteria</taxon>
        <taxon>Burkholderiales</taxon>
        <taxon>Sphaerotilaceae</taxon>
        <taxon>Roseateles</taxon>
    </lineage>
</organism>
<dbReference type="PROSITE" id="PS50887">
    <property type="entry name" value="GGDEF"/>
    <property type="match status" value="1"/>
</dbReference>
<dbReference type="SUPFAM" id="SSF55073">
    <property type="entry name" value="Nucleotide cyclase"/>
    <property type="match status" value="1"/>
</dbReference>
<evidence type="ECO:0000313" key="6">
    <source>
        <dbReference type="Proteomes" id="UP001228044"/>
    </source>
</evidence>
<dbReference type="CDD" id="cd01949">
    <property type="entry name" value="GGDEF"/>
    <property type="match status" value="1"/>
</dbReference>
<reference evidence="5 6" key="1">
    <citation type="submission" date="2023-06" db="EMBL/GenBank/DDBJ databases">
        <title>Pelomonas sp. PFR6 16S ribosomal RNA gene Genome sequencing and assembly.</title>
        <authorList>
            <person name="Woo H."/>
        </authorList>
    </citation>
    <scope>NUCLEOTIDE SEQUENCE [LARGE SCALE GENOMIC DNA]</scope>
    <source>
        <strain evidence="5 6">PFR6</strain>
    </source>
</reference>
<gene>
    <name evidence="5" type="ORF">QWJ38_03545</name>
</gene>
<comment type="catalytic activity">
    <reaction evidence="2">
        <text>2 GTP = 3',3'-c-di-GMP + 2 diphosphate</text>
        <dbReference type="Rhea" id="RHEA:24898"/>
        <dbReference type="ChEBI" id="CHEBI:33019"/>
        <dbReference type="ChEBI" id="CHEBI:37565"/>
        <dbReference type="ChEBI" id="CHEBI:58805"/>
        <dbReference type="EC" id="2.7.7.65"/>
    </reaction>
</comment>
<keyword evidence="3" id="KW-0472">Membrane</keyword>
<evidence type="ECO:0000256" key="2">
    <source>
        <dbReference type="ARBA" id="ARBA00034247"/>
    </source>
</evidence>
<name>A0ABT8DQL8_9BURK</name>
<feature type="transmembrane region" description="Helical" evidence="3">
    <location>
        <begin position="12"/>
        <end position="34"/>
    </location>
</feature>
<dbReference type="Pfam" id="PF00990">
    <property type="entry name" value="GGDEF"/>
    <property type="match status" value="1"/>
</dbReference>
<evidence type="ECO:0000256" key="3">
    <source>
        <dbReference type="SAM" id="Phobius"/>
    </source>
</evidence>
<feature type="transmembrane region" description="Helical" evidence="3">
    <location>
        <begin position="99"/>
        <end position="120"/>
    </location>
</feature>
<dbReference type="EMBL" id="JAUHHC010000001">
    <property type="protein sequence ID" value="MDN3919350.1"/>
    <property type="molecule type" value="Genomic_DNA"/>
</dbReference>
<protein>
    <recommendedName>
        <fullName evidence="1">diguanylate cyclase</fullName>
        <ecNumber evidence="1">2.7.7.65</ecNumber>
    </recommendedName>
</protein>
<dbReference type="NCBIfam" id="TIGR00254">
    <property type="entry name" value="GGDEF"/>
    <property type="match status" value="1"/>
</dbReference>
<keyword evidence="3" id="KW-1133">Transmembrane helix</keyword>
<dbReference type="SMART" id="SM00267">
    <property type="entry name" value="GGDEF"/>
    <property type="match status" value="1"/>
</dbReference>
<evidence type="ECO:0000256" key="1">
    <source>
        <dbReference type="ARBA" id="ARBA00012528"/>
    </source>
</evidence>
<dbReference type="Proteomes" id="UP001228044">
    <property type="component" value="Unassembled WGS sequence"/>
</dbReference>
<proteinExistence type="predicted"/>
<dbReference type="PANTHER" id="PTHR45138">
    <property type="entry name" value="REGULATORY COMPONENTS OF SENSORY TRANSDUCTION SYSTEM"/>
    <property type="match status" value="1"/>
</dbReference>
<evidence type="ECO:0000313" key="5">
    <source>
        <dbReference type="EMBL" id="MDN3919350.1"/>
    </source>
</evidence>
<keyword evidence="5" id="KW-0548">Nucleotidyltransferase</keyword>
<feature type="transmembrane region" description="Helical" evidence="3">
    <location>
        <begin position="159"/>
        <end position="179"/>
    </location>
</feature>
<feature type="transmembrane region" description="Helical" evidence="3">
    <location>
        <begin position="199"/>
        <end position="226"/>
    </location>
</feature>
<dbReference type="EC" id="2.7.7.65" evidence="1"/>
<comment type="caution">
    <text evidence="5">The sequence shown here is derived from an EMBL/GenBank/DDBJ whole genome shotgun (WGS) entry which is preliminary data.</text>
</comment>
<dbReference type="RefSeq" id="WP_290357654.1">
    <property type="nucleotide sequence ID" value="NZ_JAUHHC010000001.1"/>
</dbReference>
<dbReference type="PANTHER" id="PTHR45138:SF9">
    <property type="entry name" value="DIGUANYLATE CYCLASE DGCM-RELATED"/>
    <property type="match status" value="1"/>
</dbReference>
<sequence>MLTTTLLQQTDVPTLMLAITLMFFAAAQVWWALAVGARLTRRASHCLALGNALLGGSLAADALRGQMLPLLAFWGSDAMAITAFALLRAAVPAIADRPLAWRSAAAIAVPALLLLAAMPYGGDTRWHVRCVYLCLSLLVLLAAGDGWRQLRERTLRPAVAALLVSPLFAIAALLLTRLIESLLAPSNANRLSQASDFNIVWLWSAMLLCLLLNATMGLLVLMKLILRIQRLTRQDPLTDVLNHGALCAAIELEHARRQRGKPYALVMIDMDRFKQLNDTLGHAAGDAALLRLIEVLRPCVREIDRLGRLGGEEFCALLPLTDLAGAGVVAERMRASLEGCEFDWDGERWPLTASFGVAEARPDDASADAVLARADAAMYRAKELGRNRVQAQAERLALP</sequence>
<feature type="transmembrane region" description="Helical" evidence="3">
    <location>
        <begin position="126"/>
        <end position="147"/>
    </location>
</feature>
<keyword evidence="3" id="KW-0812">Transmembrane</keyword>
<keyword evidence="6" id="KW-1185">Reference proteome</keyword>
<dbReference type="Gene3D" id="3.30.70.270">
    <property type="match status" value="1"/>
</dbReference>
<evidence type="ECO:0000259" key="4">
    <source>
        <dbReference type="PROSITE" id="PS50887"/>
    </source>
</evidence>
<dbReference type="InterPro" id="IPR050469">
    <property type="entry name" value="Diguanylate_Cyclase"/>
</dbReference>
<dbReference type="InterPro" id="IPR043128">
    <property type="entry name" value="Rev_trsase/Diguanyl_cyclase"/>
</dbReference>
<feature type="transmembrane region" description="Helical" evidence="3">
    <location>
        <begin position="69"/>
        <end position="87"/>
    </location>
</feature>
<accession>A0ABT8DQL8</accession>